<comment type="similarity">
    <text evidence="2">Belongs to the NEMP family.</text>
</comment>
<keyword evidence="4" id="KW-0732">Signal</keyword>
<feature type="transmembrane region" description="Helical" evidence="9">
    <location>
        <begin position="258"/>
        <end position="280"/>
    </location>
</feature>
<reference evidence="10 11" key="1">
    <citation type="submission" date="2024-04" db="EMBL/GenBank/DDBJ databases">
        <title>The reference genome of an endangered Asteraceae, Deinandra increscens subsp. villosa, native to the Central Coast of California.</title>
        <authorList>
            <person name="Guilliams M."/>
            <person name="Hasenstab-Lehman K."/>
            <person name="Meyer R."/>
            <person name="Mcevoy S."/>
        </authorList>
    </citation>
    <scope>NUCLEOTIDE SEQUENCE [LARGE SCALE GENOMIC DNA]</scope>
    <source>
        <tissue evidence="10">Leaf</tissue>
    </source>
</reference>
<dbReference type="Proteomes" id="UP001408789">
    <property type="component" value="Unassembled WGS sequence"/>
</dbReference>
<evidence type="ECO:0000256" key="5">
    <source>
        <dbReference type="ARBA" id="ARBA00022989"/>
    </source>
</evidence>
<keyword evidence="6 9" id="KW-0472">Membrane</keyword>
<dbReference type="PANTHER" id="PTHR31587">
    <property type="entry name" value="TRANSMEMBRANE PROTEIN (DUF2215)"/>
    <property type="match status" value="1"/>
</dbReference>
<feature type="transmembrane region" description="Helical" evidence="9">
    <location>
        <begin position="205"/>
        <end position="221"/>
    </location>
</feature>
<evidence type="ECO:0000256" key="1">
    <source>
        <dbReference type="ARBA" id="ARBA00004575"/>
    </source>
</evidence>
<evidence type="ECO:0000313" key="11">
    <source>
        <dbReference type="Proteomes" id="UP001408789"/>
    </source>
</evidence>
<organism evidence="10 11">
    <name type="scientific">Deinandra increscens subsp. villosa</name>
    <dbReference type="NCBI Taxonomy" id="3103831"/>
    <lineage>
        <taxon>Eukaryota</taxon>
        <taxon>Viridiplantae</taxon>
        <taxon>Streptophyta</taxon>
        <taxon>Embryophyta</taxon>
        <taxon>Tracheophyta</taxon>
        <taxon>Spermatophyta</taxon>
        <taxon>Magnoliopsida</taxon>
        <taxon>eudicotyledons</taxon>
        <taxon>Gunneridae</taxon>
        <taxon>Pentapetalae</taxon>
        <taxon>asterids</taxon>
        <taxon>campanulids</taxon>
        <taxon>Asterales</taxon>
        <taxon>Asteraceae</taxon>
        <taxon>Asteroideae</taxon>
        <taxon>Heliantheae alliance</taxon>
        <taxon>Madieae</taxon>
        <taxon>Madiinae</taxon>
        <taxon>Deinandra</taxon>
    </lineage>
</organism>
<evidence type="ECO:0000256" key="2">
    <source>
        <dbReference type="ARBA" id="ARBA00005748"/>
    </source>
</evidence>
<evidence type="ECO:0000256" key="4">
    <source>
        <dbReference type="ARBA" id="ARBA00022729"/>
    </source>
</evidence>
<keyword evidence="11" id="KW-1185">Reference proteome</keyword>
<feature type="compositionally biased region" description="Acidic residues" evidence="8">
    <location>
        <begin position="517"/>
        <end position="532"/>
    </location>
</feature>
<keyword evidence="7" id="KW-0539">Nucleus</keyword>
<feature type="transmembrane region" description="Helical" evidence="9">
    <location>
        <begin position="300"/>
        <end position="320"/>
    </location>
</feature>
<comment type="subcellular location">
    <subcellularLocation>
        <location evidence="1">Nucleus inner membrane</location>
        <topology evidence="1">Multi-pass membrane protein</topology>
        <orientation evidence="1">Nucleoplasmic side</orientation>
    </subcellularLocation>
</comment>
<gene>
    <name evidence="10" type="ORF">SSX86_012621</name>
</gene>
<proteinExistence type="inferred from homology"/>
<feature type="region of interest" description="Disordered" evidence="8">
    <location>
        <begin position="513"/>
        <end position="532"/>
    </location>
</feature>
<dbReference type="PANTHER" id="PTHR31587:SF3">
    <property type="entry name" value="EXPRESSED PROTEIN"/>
    <property type="match status" value="1"/>
</dbReference>
<dbReference type="InterPro" id="IPR019358">
    <property type="entry name" value="NEMP_fam"/>
</dbReference>
<dbReference type="AlphaFoldDB" id="A0AAP0D9Q6"/>
<evidence type="ECO:0000256" key="6">
    <source>
        <dbReference type="ARBA" id="ARBA00023136"/>
    </source>
</evidence>
<sequence>MKTHRPTPIQCINLGEFKDRIRSLCSRREIRDTIMATRLTYTPTSALLLFLIFHGFLGISFCSDHEPLALQGIDMGHPTIDVTPTPIHGASSTQGSKDIQSCARIPVHGISRMKIQSYAKAYKVMLVPSVVIPDKWHNKIQVCFHWNASLGLCQCEKDDWRSVHKGFWSSNMSPYEQRYVDVKFTGGVSGSVTVTLDEVSQGWRYVLLFVGIAILFLAPVVSEWVPFYYTSSMAIGVLAVILILLYQGMKLLPTGRKSAFYLSMYTSLLGAGSFLVHYVAVFVNSLLSNFGFSQELQNPVSVFVLLTIILLGAGLGYWLVRKYVISEDGDVDAGVAQFIKWSMRIIAITCIFLSSNDTPLSMVAVGSCLVLCYMITSIKWHDYQAPPLSKKSNIWRFNGQRTPKAGRAEFLSRPKKIDPLGSPWNTPTSSFIWSDSPVKVDEGMVNTSEDRGSTGSQHDFYSTYHKTPNRKKFSKKEWKEFTEESTRESVAGLASSPEFTDWVMKNANRIKLLPDNGSDDDVSGSDSTDEYLENTTDRRGLFSWRKHW</sequence>
<protein>
    <recommendedName>
        <fullName evidence="12">Transmembrane protein 194</fullName>
    </recommendedName>
</protein>
<dbReference type="GO" id="GO:0005637">
    <property type="term" value="C:nuclear inner membrane"/>
    <property type="evidence" value="ECO:0007669"/>
    <property type="project" value="UniProtKB-SubCell"/>
</dbReference>
<keyword evidence="3 9" id="KW-0812">Transmembrane</keyword>
<evidence type="ECO:0000256" key="7">
    <source>
        <dbReference type="ARBA" id="ARBA00023242"/>
    </source>
</evidence>
<evidence type="ECO:0000313" key="10">
    <source>
        <dbReference type="EMBL" id="KAK9068507.1"/>
    </source>
</evidence>
<comment type="caution">
    <text evidence="10">The sequence shown here is derived from an EMBL/GenBank/DDBJ whole genome shotgun (WGS) entry which is preliminary data.</text>
</comment>
<evidence type="ECO:0008006" key="12">
    <source>
        <dbReference type="Google" id="ProtNLM"/>
    </source>
</evidence>
<accession>A0AAP0D9Q6</accession>
<evidence type="ECO:0000256" key="3">
    <source>
        <dbReference type="ARBA" id="ARBA00022692"/>
    </source>
</evidence>
<feature type="transmembrane region" description="Helical" evidence="9">
    <location>
        <begin position="227"/>
        <end position="246"/>
    </location>
</feature>
<dbReference type="EMBL" id="JBCNJP010000014">
    <property type="protein sequence ID" value="KAK9068507.1"/>
    <property type="molecule type" value="Genomic_DNA"/>
</dbReference>
<evidence type="ECO:0000256" key="8">
    <source>
        <dbReference type="SAM" id="MobiDB-lite"/>
    </source>
</evidence>
<dbReference type="Pfam" id="PF10225">
    <property type="entry name" value="NEMP"/>
    <property type="match status" value="1"/>
</dbReference>
<keyword evidence="5 9" id="KW-1133">Transmembrane helix</keyword>
<name>A0AAP0D9Q6_9ASTR</name>
<evidence type="ECO:0000256" key="9">
    <source>
        <dbReference type="SAM" id="Phobius"/>
    </source>
</evidence>